<dbReference type="GO" id="GO:0016020">
    <property type="term" value="C:membrane"/>
    <property type="evidence" value="ECO:0007669"/>
    <property type="project" value="TreeGrafter"/>
</dbReference>
<dbReference type="EMBL" id="UINC01145330">
    <property type="protein sequence ID" value="SVD35392.1"/>
    <property type="molecule type" value="Genomic_DNA"/>
</dbReference>
<organism evidence="3">
    <name type="scientific">marine metagenome</name>
    <dbReference type="NCBI Taxonomy" id="408172"/>
    <lineage>
        <taxon>unclassified sequences</taxon>
        <taxon>metagenomes</taxon>
        <taxon>ecological metagenomes</taxon>
    </lineage>
</organism>
<reference evidence="3" key="1">
    <citation type="submission" date="2018-05" db="EMBL/GenBank/DDBJ databases">
        <authorList>
            <person name="Lanie J.A."/>
            <person name="Ng W.-L."/>
            <person name="Kazmierczak K.M."/>
            <person name="Andrzejewski T.M."/>
            <person name="Davidsen T.M."/>
            <person name="Wayne K.J."/>
            <person name="Tettelin H."/>
            <person name="Glass J.I."/>
            <person name="Rusch D."/>
            <person name="Podicherti R."/>
            <person name="Tsui H.-C.T."/>
            <person name="Winkler M.E."/>
        </authorList>
    </citation>
    <scope>NUCLEOTIDE SEQUENCE</scope>
</reference>
<sequence length="291" mass="34802">TSDEWFKAKIDKKVLKELCRRSDWPGWRHIIIFFTSIIFFGILTTYTWGTWWFLLFYWPYCVLYNASDPIWHECGHRTAFKTRKLNNFFYYIGSFMDNFEPIRWRWSHSLHHSYTASSVDPHDYEVDGSIFAQFSLLNFLLIFVPGIGLLSIHKSSSLHREILLHALGVKTSVMRECIPEDQQGKCIFVSRIFVSIWVLIILSSIFFMTFLPIFLFLIPKFFGNLHAVWGITQHIGLQENIKDHRYTTRSIRLNPIFSFLYWKMEYHIEHHMFPMVPSYNLPKLHEVIKDQ</sequence>
<keyword evidence="1" id="KW-0812">Transmembrane</keyword>
<dbReference type="Pfam" id="PF00487">
    <property type="entry name" value="FA_desaturase"/>
    <property type="match status" value="1"/>
</dbReference>
<evidence type="ECO:0000313" key="3">
    <source>
        <dbReference type="EMBL" id="SVD35392.1"/>
    </source>
</evidence>
<dbReference type="InterPro" id="IPR012171">
    <property type="entry name" value="Fatty_acid_desaturase"/>
</dbReference>
<gene>
    <name evidence="3" type="ORF">METZ01_LOCUS388246</name>
</gene>
<proteinExistence type="predicted"/>
<dbReference type="GO" id="GO:0008610">
    <property type="term" value="P:lipid biosynthetic process"/>
    <property type="evidence" value="ECO:0007669"/>
    <property type="project" value="UniProtKB-ARBA"/>
</dbReference>
<accession>A0A382UMJ6</accession>
<feature type="transmembrane region" description="Helical" evidence="1">
    <location>
        <begin position="192"/>
        <end position="218"/>
    </location>
</feature>
<feature type="transmembrane region" description="Helical" evidence="1">
    <location>
        <begin position="130"/>
        <end position="152"/>
    </location>
</feature>
<dbReference type="PANTHER" id="PTHR19353:SF19">
    <property type="entry name" value="DELTA(5) FATTY ACID DESATURASE C-RELATED"/>
    <property type="match status" value="1"/>
</dbReference>
<feature type="transmembrane region" description="Helical" evidence="1">
    <location>
        <begin position="30"/>
        <end position="54"/>
    </location>
</feature>
<feature type="non-terminal residue" evidence="3">
    <location>
        <position position="1"/>
    </location>
</feature>
<feature type="non-terminal residue" evidence="3">
    <location>
        <position position="291"/>
    </location>
</feature>
<keyword evidence="1" id="KW-0472">Membrane</keyword>
<dbReference type="AlphaFoldDB" id="A0A382UMJ6"/>
<dbReference type="InterPro" id="IPR005804">
    <property type="entry name" value="FA_desaturase_dom"/>
</dbReference>
<dbReference type="PANTHER" id="PTHR19353">
    <property type="entry name" value="FATTY ACID DESATURASE 2"/>
    <property type="match status" value="1"/>
</dbReference>
<name>A0A382UMJ6_9ZZZZ</name>
<evidence type="ECO:0000259" key="2">
    <source>
        <dbReference type="Pfam" id="PF00487"/>
    </source>
</evidence>
<feature type="domain" description="Fatty acid desaturase" evidence="2">
    <location>
        <begin position="50"/>
        <end position="290"/>
    </location>
</feature>
<keyword evidence="1" id="KW-1133">Transmembrane helix</keyword>
<dbReference type="GO" id="GO:0016717">
    <property type="term" value="F:oxidoreductase activity, acting on paired donors, with oxidation of a pair of donors resulting in the reduction of molecular oxygen to two molecules of water"/>
    <property type="evidence" value="ECO:0007669"/>
    <property type="project" value="TreeGrafter"/>
</dbReference>
<evidence type="ECO:0000256" key="1">
    <source>
        <dbReference type="SAM" id="Phobius"/>
    </source>
</evidence>
<protein>
    <recommendedName>
        <fullName evidence="2">Fatty acid desaturase domain-containing protein</fullName>
    </recommendedName>
</protein>